<comment type="subcellular location">
    <subcellularLocation>
        <location evidence="1">Membrane</location>
        <topology evidence="1">Lipid-anchor</topology>
    </subcellularLocation>
</comment>
<keyword evidence="11" id="KW-1185">Reference proteome</keyword>
<dbReference type="GO" id="GO:0016020">
    <property type="term" value="C:membrane"/>
    <property type="evidence" value="ECO:0007669"/>
    <property type="project" value="UniProtKB-SubCell"/>
</dbReference>
<dbReference type="PROSITE" id="PS51257">
    <property type="entry name" value="PROKAR_LIPOPROTEIN"/>
    <property type="match status" value="1"/>
</dbReference>
<proteinExistence type="inferred from homology"/>
<evidence type="ECO:0000256" key="6">
    <source>
        <dbReference type="ARBA" id="ARBA00023139"/>
    </source>
</evidence>
<dbReference type="RefSeq" id="WP_113807532.1">
    <property type="nucleotide sequence ID" value="NZ_QOCW01000025.1"/>
</dbReference>
<dbReference type="Gene3D" id="3.30.300.210">
    <property type="entry name" value="Nutrient germinant receptor protein C, domain 3"/>
    <property type="match status" value="1"/>
</dbReference>
<dbReference type="PANTHER" id="PTHR35789:SF1">
    <property type="entry name" value="SPORE GERMINATION PROTEIN B3"/>
    <property type="match status" value="1"/>
</dbReference>
<dbReference type="EMBL" id="QOCW01000025">
    <property type="protein sequence ID" value="RBW68057.1"/>
    <property type="molecule type" value="Genomic_DNA"/>
</dbReference>
<protein>
    <submittedName>
        <fullName evidence="10">Spore gernimation protein GerC</fullName>
    </submittedName>
</protein>
<keyword evidence="4" id="KW-0732">Signal</keyword>
<dbReference type="GO" id="GO:0009847">
    <property type="term" value="P:spore germination"/>
    <property type="evidence" value="ECO:0007669"/>
    <property type="project" value="InterPro"/>
</dbReference>
<keyword evidence="6" id="KW-0564">Palmitate</keyword>
<accession>A0A366XQ67</accession>
<dbReference type="Proteomes" id="UP000253314">
    <property type="component" value="Unassembled WGS sequence"/>
</dbReference>
<evidence type="ECO:0000256" key="7">
    <source>
        <dbReference type="ARBA" id="ARBA00023288"/>
    </source>
</evidence>
<evidence type="ECO:0000259" key="9">
    <source>
        <dbReference type="Pfam" id="PF25198"/>
    </source>
</evidence>
<dbReference type="NCBIfam" id="TIGR02887">
    <property type="entry name" value="spore_ger_x_C"/>
    <property type="match status" value="1"/>
</dbReference>
<evidence type="ECO:0000313" key="10">
    <source>
        <dbReference type="EMBL" id="RBW68057.1"/>
    </source>
</evidence>
<feature type="domain" description="Spore germination GerAC-like C-terminal" evidence="8">
    <location>
        <begin position="222"/>
        <end position="390"/>
    </location>
</feature>
<dbReference type="InterPro" id="IPR038501">
    <property type="entry name" value="Spore_GerAC_C_sf"/>
</dbReference>
<evidence type="ECO:0000256" key="1">
    <source>
        <dbReference type="ARBA" id="ARBA00004635"/>
    </source>
</evidence>
<dbReference type="Pfam" id="PF25198">
    <property type="entry name" value="Spore_GerAC_N"/>
    <property type="match status" value="1"/>
</dbReference>
<comment type="caution">
    <text evidence="10">The sequence shown here is derived from an EMBL/GenBank/DDBJ whole genome shotgun (WGS) entry which is preliminary data.</text>
</comment>
<keyword evidence="5" id="KW-0472">Membrane</keyword>
<keyword evidence="7" id="KW-0449">Lipoprotein</keyword>
<gene>
    <name evidence="10" type="ORF">DS031_18440</name>
</gene>
<comment type="similarity">
    <text evidence="2">Belongs to the GerABKC lipoprotein family.</text>
</comment>
<name>A0A366XQ67_9BACI</name>
<evidence type="ECO:0000256" key="3">
    <source>
        <dbReference type="ARBA" id="ARBA00022544"/>
    </source>
</evidence>
<dbReference type="InterPro" id="IPR057336">
    <property type="entry name" value="GerAC_N"/>
</dbReference>
<keyword evidence="3" id="KW-0309">Germination</keyword>
<evidence type="ECO:0000256" key="4">
    <source>
        <dbReference type="ARBA" id="ARBA00022729"/>
    </source>
</evidence>
<dbReference type="PANTHER" id="PTHR35789">
    <property type="entry name" value="SPORE GERMINATION PROTEIN B3"/>
    <property type="match status" value="1"/>
</dbReference>
<feature type="domain" description="Spore germination protein N-terminal" evidence="9">
    <location>
        <begin position="30"/>
        <end position="212"/>
    </location>
</feature>
<evidence type="ECO:0000256" key="5">
    <source>
        <dbReference type="ARBA" id="ARBA00023136"/>
    </source>
</evidence>
<dbReference type="AlphaFoldDB" id="A0A366XQ67"/>
<evidence type="ECO:0000256" key="2">
    <source>
        <dbReference type="ARBA" id="ARBA00007886"/>
    </source>
</evidence>
<organism evidence="10 11">
    <name type="scientific">Bacillus taeanensis</name>
    <dbReference type="NCBI Taxonomy" id="273032"/>
    <lineage>
        <taxon>Bacteria</taxon>
        <taxon>Bacillati</taxon>
        <taxon>Bacillota</taxon>
        <taxon>Bacilli</taxon>
        <taxon>Bacillales</taxon>
        <taxon>Bacillaceae</taxon>
        <taxon>Bacillus</taxon>
    </lineage>
</organism>
<dbReference type="OrthoDB" id="2569624at2"/>
<evidence type="ECO:0000259" key="8">
    <source>
        <dbReference type="Pfam" id="PF05504"/>
    </source>
</evidence>
<dbReference type="Pfam" id="PF05504">
    <property type="entry name" value="Spore_GerAC"/>
    <property type="match status" value="1"/>
</dbReference>
<reference evidence="10 11" key="1">
    <citation type="submission" date="2018-07" db="EMBL/GenBank/DDBJ databases">
        <title>Lottiidibacillus patelloidae gen. nov., sp. nov., isolated from the intestinal tract of a marine limpet and the reclassification of B. taeanensis BH030017T, B. algicola KMM 3737T and B. hwajinpoensis SW-72T as genus Lottiidibacillus.</title>
        <authorList>
            <person name="Liu R."/>
            <person name="Huang Z."/>
        </authorList>
    </citation>
    <scope>NUCLEOTIDE SEQUENCE [LARGE SCALE GENOMIC DNA]</scope>
    <source>
        <strain evidence="10 11">BH030017</strain>
    </source>
</reference>
<dbReference type="InterPro" id="IPR046953">
    <property type="entry name" value="Spore_GerAC-like_C"/>
</dbReference>
<evidence type="ECO:0000313" key="11">
    <source>
        <dbReference type="Proteomes" id="UP000253314"/>
    </source>
</evidence>
<dbReference type="InterPro" id="IPR008844">
    <property type="entry name" value="Spore_GerAC-like"/>
</dbReference>
<sequence length="391" mass="43745">MKQILNNVRFLLVLLSILFFLSLTTGCWSSKEIESLSLVVGTALDKGEELTDKGEYQENTPITLTMQLVNPQAMGTGKQGGESQQKPYINVSDTEFSIKSASEEISLRREGIVFGQHQKLMVIGEDLIKEVSLQQLLDPLIRDRDTRDSCLVFIAKGKASKALESNETSVIPSFHLIEISENQQSTKTMPPMSLAKLTGIMQSESSFLLQNISSRNGEVKFEGAAIIKGKTKKLIGFFSKEELEGLTWITGNGKGGIVETFGQETGQPIVYEIASMKSFIQPRINGNNISFDVNIESEGRLSENWIVSGKLFENEILKNAEKAVEKEVKRLVENVVEKMQKEYEVDVAGFGNRLRIEHPKIWGEIKKDWDQTFSEVPIKYNINLTIQDDGV</sequence>